<dbReference type="EMBL" id="CP012541">
    <property type="protein sequence ID" value="ALF47350.1"/>
    <property type="molecule type" value="Genomic_DNA"/>
</dbReference>
<dbReference type="GO" id="GO:0008784">
    <property type="term" value="F:alanine racemase activity"/>
    <property type="evidence" value="ECO:0007669"/>
    <property type="project" value="UniProtKB-UniRule"/>
</dbReference>
<comment type="pathway">
    <text evidence="4">Amino-acid biosynthesis; D-alanine biosynthesis; D-alanine from L-alanine: step 1/1.</text>
</comment>
<evidence type="ECO:0000256" key="1">
    <source>
        <dbReference type="ARBA" id="ARBA00001933"/>
    </source>
</evidence>
<dbReference type="InterPro" id="IPR000821">
    <property type="entry name" value="Ala_racemase"/>
</dbReference>
<feature type="binding site" evidence="4 6">
    <location>
        <position position="292"/>
    </location>
    <ligand>
        <name>substrate</name>
    </ligand>
</feature>
<dbReference type="InterPro" id="IPR001608">
    <property type="entry name" value="Ala_racemase_N"/>
</dbReference>
<dbReference type="PROSITE" id="PS00395">
    <property type="entry name" value="ALANINE_RACEMASE"/>
    <property type="match status" value="1"/>
</dbReference>
<dbReference type="RefSeq" id="WP_054196385.1">
    <property type="nucleotide sequence ID" value="NZ_CABMKQ010000066.1"/>
</dbReference>
<dbReference type="AlphaFoldDB" id="A0A0M5TIC4"/>
<evidence type="ECO:0000313" key="9">
    <source>
        <dbReference type="Proteomes" id="UP000066049"/>
    </source>
</evidence>
<dbReference type="GeneID" id="28662328"/>
<feature type="binding site" evidence="4 6">
    <location>
        <position position="118"/>
    </location>
    <ligand>
        <name>substrate</name>
    </ligand>
</feature>
<gene>
    <name evidence="8" type="primary">alr</name>
    <name evidence="8" type="ORF">CCON33237_0654</name>
</gene>
<dbReference type="InterPro" id="IPR009006">
    <property type="entry name" value="Ala_racemase/Decarboxylase_C"/>
</dbReference>
<dbReference type="PATRIC" id="fig|199.248.peg.684"/>
<evidence type="ECO:0000256" key="3">
    <source>
        <dbReference type="ARBA" id="ARBA00023235"/>
    </source>
</evidence>
<dbReference type="InterPro" id="IPR011079">
    <property type="entry name" value="Ala_racemase_C"/>
</dbReference>
<accession>A0A0M5TIC4</accession>
<dbReference type="PANTHER" id="PTHR30511">
    <property type="entry name" value="ALANINE RACEMASE"/>
    <property type="match status" value="1"/>
</dbReference>
<dbReference type="UniPathway" id="UPA00042">
    <property type="reaction ID" value="UER00497"/>
</dbReference>
<dbReference type="EC" id="5.1.1.1" evidence="4"/>
<proteinExistence type="inferred from homology"/>
<dbReference type="GO" id="GO:0030170">
    <property type="term" value="F:pyridoxal phosphate binding"/>
    <property type="evidence" value="ECO:0007669"/>
    <property type="project" value="UniProtKB-UniRule"/>
</dbReference>
<evidence type="ECO:0000256" key="2">
    <source>
        <dbReference type="ARBA" id="ARBA00022898"/>
    </source>
</evidence>
<keyword evidence="3 4" id="KW-0413">Isomerase</keyword>
<dbReference type="SUPFAM" id="SSF50621">
    <property type="entry name" value="Alanine racemase C-terminal domain-like"/>
    <property type="match status" value="1"/>
</dbReference>
<feature type="modified residue" description="N6-(pyridoxal phosphate)lysine" evidence="4 5">
    <location>
        <position position="33"/>
    </location>
</feature>
<protein>
    <recommendedName>
        <fullName evidence="4">Alanine racemase</fullName>
        <ecNumber evidence="4">5.1.1.1</ecNumber>
    </recommendedName>
</protein>
<comment type="catalytic activity">
    <reaction evidence="4">
        <text>L-alanine = D-alanine</text>
        <dbReference type="Rhea" id="RHEA:20249"/>
        <dbReference type="ChEBI" id="CHEBI:57416"/>
        <dbReference type="ChEBI" id="CHEBI:57972"/>
        <dbReference type="EC" id="5.1.1.1"/>
    </reaction>
</comment>
<evidence type="ECO:0000313" key="8">
    <source>
        <dbReference type="EMBL" id="ALF47350.1"/>
    </source>
</evidence>
<dbReference type="HAMAP" id="MF_01201">
    <property type="entry name" value="Ala_racemase"/>
    <property type="match status" value="1"/>
</dbReference>
<dbReference type="SUPFAM" id="SSF51419">
    <property type="entry name" value="PLP-binding barrel"/>
    <property type="match status" value="1"/>
</dbReference>
<dbReference type="Gene3D" id="2.40.37.10">
    <property type="entry name" value="Lyase, Ornithine Decarboxylase, Chain A, domain 1"/>
    <property type="match status" value="1"/>
</dbReference>
<dbReference type="PRINTS" id="PR00992">
    <property type="entry name" value="ALARACEMASE"/>
</dbReference>
<feature type="active site" description="Proton acceptor; specific for D-alanine" evidence="4">
    <location>
        <position position="33"/>
    </location>
</feature>
<sequence length="337" mass="37602">MSEIRLNKASYIHNLTQICAKAGGKAKVIVVLKDNAYGHGARLIANEAKKFGIEICAVKSEFEADEISDIFENILILSHIPTGNESSKFIYAINDIEALLKIKDGSKINLAIDTGMHRNGLDISELDYAFEILTRRNLELLGAYTHFRASDELNADYFVQRENFRAAKEKILALCDEFGIKKPIFHSHNSAALERAGELEDDMVRIGIAQYGYSQFNDSLGLKPVLSLWAKRVSKRILKSGQGVGYGAKFSAKEDINVATYDLGYGDGLLRYNGCGELRLANNEPILGKISMDSFSCKDSGEWVCVFEDANIWAKFFDTISYDILVKLSPNITRKFI</sequence>
<dbReference type="Pfam" id="PF01168">
    <property type="entry name" value="Ala_racemase_N"/>
    <property type="match status" value="1"/>
</dbReference>
<dbReference type="NCBIfam" id="NF000791">
    <property type="entry name" value="PRK00053.2-2"/>
    <property type="match status" value="1"/>
</dbReference>
<dbReference type="Proteomes" id="UP000066049">
    <property type="component" value="Chromosome"/>
</dbReference>
<comment type="function">
    <text evidence="4">Catalyzes the interconversion of L-alanine and D-alanine. May also act on other amino acids.</text>
</comment>
<organism evidence="8 9">
    <name type="scientific">Campylobacter concisus</name>
    <dbReference type="NCBI Taxonomy" id="199"/>
    <lineage>
        <taxon>Bacteria</taxon>
        <taxon>Pseudomonadati</taxon>
        <taxon>Campylobacterota</taxon>
        <taxon>Epsilonproteobacteria</taxon>
        <taxon>Campylobacterales</taxon>
        <taxon>Campylobacteraceae</taxon>
        <taxon>Campylobacter</taxon>
    </lineage>
</organism>
<dbReference type="GO" id="GO:0030632">
    <property type="term" value="P:D-alanine biosynthetic process"/>
    <property type="evidence" value="ECO:0007669"/>
    <property type="project" value="UniProtKB-UniRule"/>
</dbReference>
<evidence type="ECO:0000256" key="4">
    <source>
        <dbReference type="HAMAP-Rule" id="MF_01201"/>
    </source>
</evidence>
<evidence type="ECO:0000259" key="7">
    <source>
        <dbReference type="SMART" id="SM01005"/>
    </source>
</evidence>
<dbReference type="Pfam" id="PF00842">
    <property type="entry name" value="Ala_racemase_C"/>
    <property type="match status" value="1"/>
</dbReference>
<dbReference type="SMART" id="SM01005">
    <property type="entry name" value="Ala_racemase_C"/>
    <property type="match status" value="1"/>
</dbReference>
<name>A0A0M5TIC4_9BACT</name>
<dbReference type="GO" id="GO:0005829">
    <property type="term" value="C:cytosol"/>
    <property type="evidence" value="ECO:0007669"/>
    <property type="project" value="TreeGrafter"/>
</dbReference>
<comment type="similarity">
    <text evidence="4">Belongs to the alanine racemase family.</text>
</comment>
<dbReference type="InterPro" id="IPR029066">
    <property type="entry name" value="PLP-binding_barrel"/>
</dbReference>
<dbReference type="KEGG" id="ccoc:CCON33237_0654"/>
<keyword evidence="2 4" id="KW-0663">Pyridoxal phosphate</keyword>
<comment type="cofactor">
    <cofactor evidence="1 4 5">
        <name>pyridoxal 5'-phosphate</name>
        <dbReference type="ChEBI" id="CHEBI:597326"/>
    </cofactor>
</comment>
<dbReference type="CDD" id="cd00430">
    <property type="entry name" value="PLPDE_III_AR"/>
    <property type="match status" value="1"/>
</dbReference>
<dbReference type="PANTHER" id="PTHR30511:SF0">
    <property type="entry name" value="ALANINE RACEMASE, CATABOLIC-RELATED"/>
    <property type="match status" value="1"/>
</dbReference>
<reference evidence="9" key="1">
    <citation type="submission" date="2015-08" db="EMBL/GenBank/DDBJ databases">
        <title>Comparative genomics of the Campylobacter concisus group.</title>
        <authorList>
            <person name="Miller W.G."/>
            <person name="Yee E."/>
            <person name="Chapman M.H."/>
            <person name="Huynh S."/>
            <person name="Bono J.L."/>
            <person name="On S.L.W."/>
            <person name="St Leger J."/>
            <person name="Foster G."/>
            <person name="Parker C.T."/>
        </authorList>
    </citation>
    <scope>NUCLEOTIDE SEQUENCE [LARGE SCALE GENOMIC DNA]</scope>
    <source>
        <strain evidence="9">ATCC 33237</strain>
    </source>
</reference>
<dbReference type="Gene3D" id="3.20.20.10">
    <property type="entry name" value="Alanine racemase"/>
    <property type="match status" value="1"/>
</dbReference>
<feature type="domain" description="Alanine racemase C-terminal" evidence="7">
    <location>
        <begin position="225"/>
        <end position="337"/>
    </location>
</feature>
<evidence type="ECO:0000256" key="6">
    <source>
        <dbReference type="PIRSR" id="PIRSR600821-52"/>
    </source>
</evidence>
<feature type="active site" description="Proton acceptor; specific for L-alanine" evidence="4">
    <location>
        <position position="246"/>
    </location>
</feature>
<evidence type="ECO:0000256" key="5">
    <source>
        <dbReference type="PIRSR" id="PIRSR600821-50"/>
    </source>
</evidence>
<dbReference type="InterPro" id="IPR020622">
    <property type="entry name" value="Ala_racemase_pyridoxalP-BS"/>
</dbReference>